<reference evidence="3" key="1">
    <citation type="submission" date="2017-09" db="EMBL/GenBank/DDBJ databases">
        <title>Depth-based differentiation of microbial function through sediment-hosted aquifers and enrichment of novel symbionts in the deep terrestrial subsurface.</title>
        <authorList>
            <person name="Probst A.J."/>
            <person name="Ladd B."/>
            <person name="Jarett J.K."/>
            <person name="Geller-Mcgrath D.E."/>
            <person name="Sieber C.M.K."/>
            <person name="Emerson J.B."/>
            <person name="Anantharaman K."/>
            <person name="Thomas B.C."/>
            <person name="Malmstrom R."/>
            <person name="Stieglmeier M."/>
            <person name="Klingl A."/>
            <person name="Woyke T."/>
            <person name="Ryan C.M."/>
            <person name="Banfield J.F."/>
        </authorList>
    </citation>
    <scope>NUCLEOTIDE SEQUENCE [LARGE SCALE GENOMIC DNA]</scope>
</reference>
<organism evidence="2 3">
    <name type="scientific">Candidatus Colwellbacteria bacterium CG10_big_fil_rev_8_21_14_0_10_41_28</name>
    <dbReference type="NCBI Taxonomy" id="1974539"/>
    <lineage>
        <taxon>Bacteria</taxon>
        <taxon>Candidatus Colwelliibacteriota</taxon>
    </lineage>
</organism>
<gene>
    <name evidence="2" type="ORF">COT88_00135</name>
</gene>
<evidence type="ECO:0000313" key="2">
    <source>
        <dbReference type="EMBL" id="PIR98667.1"/>
    </source>
</evidence>
<protein>
    <submittedName>
        <fullName evidence="2">Uncharacterized protein</fullName>
    </submittedName>
</protein>
<sequence>MFASIIANLPLALLGLVVVVLILYGKTTLVLDIQMGIAIELAPEPTSALNNYAGAGFKIVTDRNGPGVIKFGRPGLAIA</sequence>
<accession>A0A2H0VHU0</accession>
<comment type="caution">
    <text evidence="2">The sequence shown here is derived from an EMBL/GenBank/DDBJ whole genome shotgun (WGS) entry which is preliminary data.</text>
</comment>
<dbReference type="Proteomes" id="UP000230776">
    <property type="component" value="Unassembled WGS sequence"/>
</dbReference>
<feature type="transmembrane region" description="Helical" evidence="1">
    <location>
        <begin position="6"/>
        <end position="25"/>
    </location>
</feature>
<name>A0A2H0VHU0_9BACT</name>
<keyword evidence="1" id="KW-0472">Membrane</keyword>
<dbReference type="AlphaFoldDB" id="A0A2H0VHU0"/>
<evidence type="ECO:0000256" key="1">
    <source>
        <dbReference type="SAM" id="Phobius"/>
    </source>
</evidence>
<evidence type="ECO:0000313" key="3">
    <source>
        <dbReference type="Proteomes" id="UP000230776"/>
    </source>
</evidence>
<proteinExistence type="predicted"/>
<dbReference type="EMBL" id="PFAG01000003">
    <property type="protein sequence ID" value="PIR98667.1"/>
    <property type="molecule type" value="Genomic_DNA"/>
</dbReference>
<keyword evidence="1" id="KW-1133">Transmembrane helix</keyword>
<keyword evidence="1" id="KW-0812">Transmembrane</keyword>